<dbReference type="PANTHER" id="PTHR43757">
    <property type="entry name" value="AMINOMETHYLTRANSFERASE"/>
    <property type="match status" value="1"/>
</dbReference>
<comment type="catalytic activity">
    <reaction evidence="6 8">
        <text>N(6)-[(R)-S(8)-aminomethyldihydrolipoyl]-L-lysyl-[protein] + (6S)-5,6,7,8-tetrahydrofolate = N(6)-[(R)-dihydrolipoyl]-L-lysyl-[protein] + (6R)-5,10-methylene-5,6,7,8-tetrahydrofolate + NH4(+)</text>
        <dbReference type="Rhea" id="RHEA:16945"/>
        <dbReference type="Rhea" id="RHEA-COMP:10475"/>
        <dbReference type="Rhea" id="RHEA-COMP:10492"/>
        <dbReference type="ChEBI" id="CHEBI:15636"/>
        <dbReference type="ChEBI" id="CHEBI:28938"/>
        <dbReference type="ChEBI" id="CHEBI:57453"/>
        <dbReference type="ChEBI" id="CHEBI:83100"/>
        <dbReference type="ChEBI" id="CHEBI:83143"/>
        <dbReference type="EC" id="2.1.2.10"/>
    </reaction>
</comment>
<evidence type="ECO:0000256" key="4">
    <source>
        <dbReference type="ARBA" id="ARBA00022679"/>
    </source>
</evidence>
<dbReference type="PANTHER" id="PTHR43757:SF2">
    <property type="entry name" value="AMINOMETHYLTRANSFERASE, MITOCHONDRIAL"/>
    <property type="match status" value="1"/>
</dbReference>
<dbReference type="SUPFAM" id="SSF101790">
    <property type="entry name" value="Aminomethyltransferase beta-barrel domain"/>
    <property type="match status" value="1"/>
</dbReference>
<dbReference type="InterPro" id="IPR028896">
    <property type="entry name" value="GcvT/YgfZ/DmdA"/>
</dbReference>
<comment type="subunit">
    <text evidence="8">The glycine cleavage system is composed of four proteins: P, T, L and H.</text>
</comment>
<dbReference type="InterPro" id="IPR027266">
    <property type="entry name" value="TrmE/GcvT-like"/>
</dbReference>
<evidence type="ECO:0000256" key="8">
    <source>
        <dbReference type="RuleBase" id="RU003981"/>
    </source>
</evidence>
<evidence type="ECO:0000313" key="12">
    <source>
        <dbReference type="Proteomes" id="UP001162131"/>
    </source>
</evidence>
<dbReference type="GO" id="GO:0005739">
    <property type="term" value="C:mitochondrion"/>
    <property type="evidence" value="ECO:0007669"/>
    <property type="project" value="UniProtKB-SubCell"/>
</dbReference>
<dbReference type="AlphaFoldDB" id="A0AAU9IRW1"/>
<evidence type="ECO:0000256" key="7">
    <source>
        <dbReference type="PIRSR" id="PIRSR006487-1"/>
    </source>
</evidence>
<feature type="binding site" evidence="7">
    <location>
        <position position="218"/>
    </location>
    <ligand>
        <name>substrate</name>
    </ligand>
</feature>
<evidence type="ECO:0000256" key="2">
    <source>
        <dbReference type="ARBA" id="ARBA00012616"/>
    </source>
</evidence>
<comment type="subcellular location">
    <subcellularLocation>
        <location evidence="8">Mitochondrion</location>
    </subcellularLocation>
</comment>
<dbReference type="GO" id="GO:0008483">
    <property type="term" value="F:transaminase activity"/>
    <property type="evidence" value="ECO:0007669"/>
    <property type="project" value="UniProtKB-KW"/>
</dbReference>
<keyword evidence="8" id="KW-0809">Transit peptide</keyword>
<sequence>MLMATLRRFSTGALKKTALFDFHANDLQAKMVPFAGYEMPVEYKERSGGVLKEHMQCRQKAALFDVSHMGQLKIRGRDRVEFINYLTVADLNQVPANSAVLSLIMMSYGGIKDDTIITRFEDHIGMVINAGCKDKDLEYLNHFLQEFRNKGKDVTIEHLEDRALLALQGPMAAGILQPLVEADLATTKFMQARYTQLKPLNEPVLVTRCGYTGEDGFEISIDPSKAVDLARILLSAGGENLLPCGLGARDSLRLEAGMCLYGHDLEENITPIEASLLWTIPKTKRTNGGWLGADTVMQQIRDGTQKKRVGFIVQDGPSAREGVVLYSGAEEVGKVSSGTFSPILKKGIGMAYVNSQHAKTGLEYEAKIRPNKSVQVKIEKMPFVPNNYYK</sequence>
<dbReference type="GO" id="GO:0004047">
    <property type="term" value="F:aminomethyltransferase activity"/>
    <property type="evidence" value="ECO:0007669"/>
    <property type="project" value="UniProtKB-EC"/>
</dbReference>
<gene>
    <name evidence="11" type="ORF">BSTOLATCC_MIC14607</name>
</gene>
<proteinExistence type="inferred from homology"/>
<keyword evidence="8" id="KW-0496">Mitochondrion</keyword>
<dbReference type="Gene3D" id="2.40.30.110">
    <property type="entry name" value="Aminomethyltransferase beta-barrel domains"/>
    <property type="match status" value="1"/>
</dbReference>
<comment type="function">
    <text evidence="8">The glycine cleavage system catalyzes the degradation of glycine.</text>
</comment>
<dbReference type="EC" id="2.1.2.10" evidence="2 8"/>
<feature type="domain" description="GCVT N-terminal" evidence="9">
    <location>
        <begin position="25"/>
        <end position="284"/>
    </location>
</feature>
<dbReference type="Proteomes" id="UP001162131">
    <property type="component" value="Unassembled WGS sequence"/>
</dbReference>
<accession>A0AAU9IRW1</accession>
<keyword evidence="4 8" id="KW-0808">Transferase</keyword>
<dbReference type="GO" id="GO:0005960">
    <property type="term" value="C:glycine cleavage complex"/>
    <property type="evidence" value="ECO:0007669"/>
    <property type="project" value="InterPro"/>
</dbReference>
<protein>
    <recommendedName>
        <fullName evidence="2 8">Aminomethyltransferase</fullName>
        <ecNumber evidence="2 8">2.1.2.10</ecNumber>
    </recommendedName>
    <alternativeName>
        <fullName evidence="5 8">Glycine cleavage system T protein</fullName>
    </alternativeName>
</protein>
<dbReference type="InterPro" id="IPR006223">
    <property type="entry name" value="GcvT"/>
</dbReference>
<feature type="domain" description="Aminomethyltransferase C-terminal" evidence="10">
    <location>
        <begin position="306"/>
        <end position="384"/>
    </location>
</feature>
<dbReference type="FunFam" id="3.30.70.1400:FF:000001">
    <property type="entry name" value="Aminomethyltransferase"/>
    <property type="match status" value="1"/>
</dbReference>
<comment type="caution">
    <text evidence="11">The sequence shown here is derived from an EMBL/GenBank/DDBJ whole genome shotgun (WGS) entry which is preliminary data.</text>
</comment>
<evidence type="ECO:0000259" key="9">
    <source>
        <dbReference type="Pfam" id="PF01571"/>
    </source>
</evidence>
<dbReference type="InterPro" id="IPR029043">
    <property type="entry name" value="GcvT/YgfZ_C"/>
</dbReference>
<reference evidence="11" key="1">
    <citation type="submission" date="2021-09" db="EMBL/GenBank/DDBJ databases">
        <authorList>
            <consortium name="AG Swart"/>
            <person name="Singh M."/>
            <person name="Singh A."/>
            <person name="Seah K."/>
            <person name="Emmerich C."/>
        </authorList>
    </citation>
    <scope>NUCLEOTIDE SEQUENCE</scope>
    <source>
        <strain evidence="11">ATCC30299</strain>
    </source>
</reference>
<evidence type="ECO:0000313" key="11">
    <source>
        <dbReference type="EMBL" id="CAG9315863.1"/>
    </source>
</evidence>
<dbReference type="Pfam" id="PF01571">
    <property type="entry name" value="GCV_T"/>
    <property type="match status" value="1"/>
</dbReference>
<evidence type="ECO:0000259" key="10">
    <source>
        <dbReference type="Pfam" id="PF08669"/>
    </source>
</evidence>
<keyword evidence="3 8" id="KW-0032">Aminotransferase</keyword>
<dbReference type="NCBIfam" id="TIGR00528">
    <property type="entry name" value="gcvT"/>
    <property type="match status" value="1"/>
</dbReference>
<organism evidence="11 12">
    <name type="scientific">Blepharisma stoltei</name>
    <dbReference type="NCBI Taxonomy" id="1481888"/>
    <lineage>
        <taxon>Eukaryota</taxon>
        <taxon>Sar</taxon>
        <taxon>Alveolata</taxon>
        <taxon>Ciliophora</taxon>
        <taxon>Postciliodesmatophora</taxon>
        <taxon>Heterotrichea</taxon>
        <taxon>Heterotrichida</taxon>
        <taxon>Blepharismidae</taxon>
        <taxon>Blepharisma</taxon>
    </lineage>
</organism>
<dbReference type="SUPFAM" id="SSF103025">
    <property type="entry name" value="Folate-binding domain"/>
    <property type="match status" value="1"/>
</dbReference>
<dbReference type="Gene3D" id="3.30.70.1400">
    <property type="entry name" value="Aminomethyltransferase beta-barrel domains"/>
    <property type="match status" value="1"/>
</dbReference>
<dbReference type="Gene3D" id="4.10.1250.10">
    <property type="entry name" value="Aminomethyltransferase fragment"/>
    <property type="match status" value="1"/>
</dbReference>
<evidence type="ECO:0000256" key="5">
    <source>
        <dbReference type="ARBA" id="ARBA00031395"/>
    </source>
</evidence>
<name>A0AAU9IRW1_9CILI</name>
<dbReference type="InterPro" id="IPR013977">
    <property type="entry name" value="GcvT_C"/>
</dbReference>
<dbReference type="NCBIfam" id="NF001567">
    <property type="entry name" value="PRK00389.1"/>
    <property type="match status" value="1"/>
</dbReference>
<dbReference type="PIRSF" id="PIRSF006487">
    <property type="entry name" value="GcvT"/>
    <property type="match status" value="1"/>
</dbReference>
<dbReference type="Pfam" id="PF08669">
    <property type="entry name" value="GCV_T_C"/>
    <property type="match status" value="1"/>
</dbReference>
<keyword evidence="12" id="KW-1185">Reference proteome</keyword>
<dbReference type="Gene3D" id="3.30.1360.120">
    <property type="entry name" value="Probable tRNA modification gtpase trme, domain 1"/>
    <property type="match status" value="1"/>
</dbReference>
<evidence type="ECO:0000256" key="1">
    <source>
        <dbReference type="ARBA" id="ARBA00008609"/>
    </source>
</evidence>
<dbReference type="GO" id="GO:0006546">
    <property type="term" value="P:glycine catabolic process"/>
    <property type="evidence" value="ECO:0007669"/>
    <property type="project" value="InterPro"/>
</dbReference>
<dbReference type="EMBL" id="CAJZBQ010000014">
    <property type="protein sequence ID" value="CAG9315863.1"/>
    <property type="molecule type" value="Genomic_DNA"/>
</dbReference>
<comment type="similarity">
    <text evidence="1 8">Belongs to the GcvT family.</text>
</comment>
<evidence type="ECO:0000256" key="3">
    <source>
        <dbReference type="ARBA" id="ARBA00022576"/>
    </source>
</evidence>
<dbReference type="InterPro" id="IPR006222">
    <property type="entry name" value="GCVT_N"/>
</dbReference>
<evidence type="ECO:0000256" key="6">
    <source>
        <dbReference type="ARBA" id="ARBA00047665"/>
    </source>
</evidence>